<reference evidence="1 2" key="1">
    <citation type="submission" date="2021-04" db="EMBL/GenBank/DDBJ databases">
        <title>Nocardia tengchongensis.</title>
        <authorList>
            <person name="Zhuang k."/>
            <person name="Ran Y."/>
            <person name="Li W."/>
        </authorList>
    </citation>
    <scope>NUCLEOTIDE SEQUENCE [LARGE SCALE GENOMIC DNA]</scope>
    <source>
        <strain evidence="1 2">CFH S0057</strain>
    </source>
</reference>
<evidence type="ECO:0000313" key="1">
    <source>
        <dbReference type="EMBL" id="QVI20937.1"/>
    </source>
</evidence>
<proteinExistence type="predicted"/>
<sequence>MLAEVLVELVGAGRVPCLGLLQQFLGHSCGDRWPDRVLNECDQTLTSGSQLAFGMVFP</sequence>
<dbReference type="Proteomes" id="UP000683310">
    <property type="component" value="Chromosome"/>
</dbReference>
<accession>A0ABX8CNG3</accession>
<dbReference type="EMBL" id="CP074371">
    <property type="protein sequence ID" value="QVI20937.1"/>
    <property type="molecule type" value="Genomic_DNA"/>
</dbReference>
<organism evidence="1 2">
    <name type="scientific">Nocardia tengchongensis</name>
    <dbReference type="NCBI Taxonomy" id="2055889"/>
    <lineage>
        <taxon>Bacteria</taxon>
        <taxon>Bacillati</taxon>
        <taxon>Actinomycetota</taxon>
        <taxon>Actinomycetes</taxon>
        <taxon>Mycobacteriales</taxon>
        <taxon>Nocardiaceae</taxon>
        <taxon>Nocardia</taxon>
    </lineage>
</organism>
<protein>
    <submittedName>
        <fullName evidence="1">Uncharacterized protein</fullName>
    </submittedName>
</protein>
<name>A0ABX8CNG3_9NOCA</name>
<keyword evidence="2" id="KW-1185">Reference proteome</keyword>
<evidence type="ECO:0000313" key="2">
    <source>
        <dbReference type="Proteomes" id="UP000683310"/>
    </source>
</evidence>
<gene>
    <name evidence="1" type="ORF">KHQ06_33470</name>
</gene>